<dbReference type="SUPFAM" id="SSF56712">
    <property type="entry name" value="Prokaryotic type I DNA topoisomerase"/>
    <property type="match status" value="1"/>
</dbReference>
<dbReference type="GO" id="GO:0003677">
    <property type="term" value="F:DNA binding"/>
    <property type="evidence" value="ECO:0007669"/>
    <property type="project" value="UniProtKB-KW"/>
</dbReference>
<dbReference type="Pfam" id="PF01751">
    <property type="entry name" value="Toprim"/>
    <property type="match status" value="1"/>
</dbReference>
<evidence type="ECO:0000256" key="6">
    <source>
        <dbReference type="ARBA" id="ARBA00023235"/>
    </source>
</evidence>
<evidence type="ECO:0000256" key="1">
    <source>
        <dbReference type="ARBA" id="ARBA00000213"/>
    </source>
</evidence>
<dbReference type="Gene3D" id="1.10.460.10">
    <property type="entry name" value="Topoisomerase I, domain 2"/>
    <property type="match status" value="1"/>
</dbReference>
<dbReference type="Pfam" id="PF01131">
    <property type="entry name" value="Topoisom_bac"/>
    <property type="match status" value="1"/>
</dbReference>
<dbReference type="PRINTS" id="PR00417">
    <property type="entry name" value="PRTPISMRASEI"/>
</dbReference>
<feature type="region of interest" description="Disordered" evidence="11">
    <location>
        <begin position="461"/>
        <end position="480"/>
    </location>
</feature>
<dbReference type="SMART" id="SM00436">
    <property type="entry name" value="TOP1Bc"/>
    <property type="match status" value="1"/>
</dbReference>
<dbReference type="InterPro" id="IPR025589">
    <property type="entry name" value="Toprim_C_rpt"/>
</dbReference>
<dbReference type="GO" id="GO:0006265">
    <property type="term" value="P:DNA topological change"/>
    <property type="evidence" value="ECO:0007669"/>
    <property type="project" value="InterPro"/>
</dbReference>
<keyword evidence="5" id="KW-0238">DNA-binding</keyword>
<evidence type="ECO:0000256" key="2">
    <source>
        <dbReference type="ARBA" id="ARBA00009446"/>
    </source>
</evidence>
<evidence type="ECO:0000259" key="13">
    <source>
        <dbReference type="PROSITE" id="PS52039"/>
    </source>
</evidence>
<dbReference type="GO" id="GO:0043597">
    <property type="term" value="C:cytoplasmic replication fork"/>
    <property type="evidence" value="ECO:0007669"/>
    <property type="project" value="TreeGrafter"/>
</dbReference>
<dbReference type="InterPro" id="IPR023405">
    <property type="entry name" value="Topo_IA_core_domain"/>
</dbReference>
<dbReference type="EC" id="5.6.2.1" evidence="3"/>
<dbReference type="GO" id="GO:0006281">
    <property type="term" value="P:DNA repair"/>
    <property type="evidence" value="ECO:0007669"/>
    <property type="project" value="TreeGrafter"/>
</dbReference>
<dbReference type="CDD" id="cd00186">
    <property type="entry name" value="TOP1Ac"/>
    <property type="match status" value="1"/>
</dbReference>
<dbReference type="SMART" id="SM00493">
    <property type="entry name" value="TOPRIM"/>
    <property type="match status" value="1"/>
</dbReference>
<dbReference type="PROSITE" id="PS50880">
    <property type="entry name" value="TOPRIM"/>
    <property type="match status" value="1"/>
</dbReference>
<feature type="domain" description="Toprim" evidence="12">
    <location>
        <begin position="23"/>
        <end position="163"/>
    </location>
</feature>
<comment type="similarity">
    <text evidence="2">Belongs to the type IA topoisomerase family.</text>
</comment>
<keyword evidence="4" id="KW-0799">Topoisomerase</keyword>
<dbReference type="SMART" id="SM00437">
    <property type="entry name" value="TOP1Ac"/>
    <property type="match status" value="1"/>
</dbReference>
<evidence type="ECO:0000256" key="8">
    <source>
        <dbReference type="ARBA" id="ARBA00031985"/>
    </source>
</evidence>
<dbReference type="GO" id="GO:0003917">
    <property type="term" value="F:DNA topoisomerase type I (single strand cut, ATP-independent) activity"/>
    <property type="evidence" value="ECO:0007669"/>
    <property type="project" value="UniProtKB-EC"/>
</dbReference>
<dbReference type="InterPro" id="IPR013826">
    <property type="entry name" value="Topo_IA_cen_sub3"/>
</dbReference>
<accession>A0AB33IS07</accession>
<gene>
    <name evidence="14" type="ORF">GTC17253_07140</name>
</gene>
<evidence type="ECO:0000256" key="3">
    <source>
        <dbReference type="ARBA" id="ARBA00012891"/>
    </source>
</evidence>
<name>A0AB33IS07_9BACT</name>
<dbReference type="EMBL" id="AP035785">
    <property type="protein sequence ID" value="BFO70748.1"/>
    <property type="molecule type" value="Genomic_DNA"/>
</dbReference>
<dbReference type="InterPro" id="IPR003602">
    <property type="entry name" value="Topo_IA_DNA-bd_dom"/>
</dbReference>
<dbReference type="PROSITE" id="PS52039">
    <property type="entry name" value="TOPO_IA_2"/>
    <property type="match status" value="1"/>
</dbReference>
<evidence type="ECO:0000256" key="11">
    <source>
        <dbReference type="SAM" id="MobiDB-lite"/>
    </source>
</evidence>
<evidence type="ECO:0000256" key="4">
    <source>
        <dbReference type="ARBA" id="ARBA00023029"/>
    </source>
</evidence>
<evidence type="ECO:0000313" key="14">
    <source>
        <dbReference type="EMBL" id="BFO70748.1"/>
    </source>
</evidence>
<dbReference type="InterPro" id="IPR003601">
    <property type="entry name" value="Topo_IA_2"/>
</dbReference>
<evidence type="ECO:0000256" key="9">
    <source>
        <dbReference type="ARBA" id="ARBA00032235"/>
    </source>
</evidence>
<evidence type="ECO:0000256" key="5">
    <source>
        <dbReference type="ARBA" id="ARBA00023125"/>
    </source>
</evidence>
<comment type="catalytic activity">
    <reaction evidence="1">
        <text>ATP-independent breakage of single-stranded DNA, followed by passage and rejoining.</text>
        <dbReference type="EC" id="5.6.2.1"/>
    </reaction>
</comment>
<dbReference type="InterPro" id="IPR013824">
    <property type="entry name" value="Topo_IA_cen_sub1"/>
</dbReference>
<dbReference type="PANTHER" id="PTHR11390:SF21">
    <property type="entry name" value="DNA TOPOISOMERASE 3-ALPHA"/>
    <property type="match status" value="1"/>
</dbReference>
<dbReference type="Gene3D" id="2.70.20.10">
    <property type="entry name" value="Topoisomerase I, domain 3"/>
    <property type="match status" value="1"/>
</dbReference>
<dbReference type="AlphaFoldDB" id="A0AB33IS07"/>
<dbReference type="InterPro" id="IPR034144">
    <property type="entry name" value="TOPRIM_TopoIII"/>
</dbReference>
<evidence type="ECO:0000256" key="7">
    <source>
        <dbReference type="ARBA" id="ARBA00030003"/>
    </source>
</evidence>
<evidence type="ECO:0000259" key="12">
    <source>
        <dbReference type="PROSITE" id="PS50880"/>
    </source>
</evidence>
<dbReference type="Gene3D" id="1.10.290.10">
    <property type="entry name" value="Topoisomerase I, domain 4"/>
    <property type="match status" value="1"/>
</dbReference>
<dbReference type="PANTHER" id="PTHR11390">
    <property type="entry name" value="PROKARYOTIC DNA TOPOISOMERASE"/>
    <property type="match status" value="1"/>
</dbReference>
<sequence>MFNRPFPLPCGQWGTVLISYSTMIAIIAEKPSVGQDIARVVGAARKKEGYREGNGYAVTWALGHLISLAMPEAYGHTGDGKLELPVVPDDFRLAVRQVRTDRGMITDLAAAKQLRIIEKVFGRCESIIVATDAGREGELIFRLIYDYLKPGKPFRRLWISSLTDEAIRGGLARLRDGHEYDSLYDAAFCRAKADWLVGMNASRALGAVSGTPNNSIGRVQTPTLAMICSRYRENREFVSTPYWMLHVTLKKDGDHRIFRHTEKIRDRQAAERAYSRICGGTVATITRIERQPAEQAPPLPYDLTALQKDCNALHGFTAEKTLEIAQSLYERKMISYPRTGSRHIPQDVMAEIPTLLGKIIRKKEFREYGKSFDLTELNMRCVDDTKMTDHHALITTGVTPVDLTVEELTVYMMIAGRMLEAFSPPCRRENLLMEAECAGLVFRSCTSVVLSPGWRGVFSKAEDRTDGETEPNDGTAVFRSGERIPVSGSGIVRGKTLPKPLHTEATLLAAMEACGKDIADGEAREAIRELGISTPATRASIIETLIRRGYVSRSEKNIIPTEKGMFLYNAVRDMRVADAELTGTWEKKLLQIERRTLTGESFMREIGDYTRQITRDVLGIRFPAIREKTFPCPRCRKGNVAIRGKAAKCDCGECGFVLFRKFLNKELTDFQMTELLTKGETGVIKGLRGKNGKTFDATLSLGSGQEITLAFPKRTKGKRGSGMPVA</sequence>
<dbReference type="InterPro" id="IPR013825">
    <property type="entry name" value="Topo_IA_cen_sub2"/>
</dbReference>
<protein>
    <recommendedName>
        <fullName evidence="3">DNA topoisomerase</fullName>
        <ecNumber evidence="3">5.6.2.1</ecNumber>
    </recommendedName>
    <alternativeName>
        <fullName evidence="10">Omega-protein</fullName>
    </alternativeName>
    <alternativeName>
        <fullName evidence="9">Relaxing enzyme</fullName>
    </alternativeName>
    <alternativeName>
        <fullName evidence="7">Swivelase</fullName>
    </alternativeName>
    <alternativeName>
        <fullName evidence="8">Untwisting enzyme</fullName>
    </alternativeName>
</protein>
<dbReference type="InterPro" id="IPR000380">
    <property type="entry name" value="Topo_IA"/>
</dbReference>
<reference evidence="14" key="1">
    <citation type="submission" date="2024-07" db="EMBL/GenBank/DDBJ databases">
        <title>Complete genome sequence of Prevotella sp. YM-2024 GTC17253.</title>
        <authorList>
            <person name="Hayashi M."/>
            <person name="Muto Y."/>
            <person name="Tanaka K."/>
            <person name="Niwa H."/>
        </authorList>
    </citation>
    <scope>NUCLEOTIDE SEQUENCE</scope>
    <source>
        <strain evidence="14">GTC17253</strain>
    </source>
</reference>
<feature type="domain" description="Topo IA-type catalytic" evidence="13">
    <location>
        <begin position="180"/>
        <end position="614"/>
    </location>
</feature>
<dbReference type="GO" id="GO:0006310">
    <property type="term" value="P:DNA recombination"/>
    <property type="evidence" value="ECO:0007669"/>
    <property type="project" value="TreeGrafter"/>
</dbReference>
<dbReference type="CDD" id="cd03362">
    <property type="entry name" value="TOPRIM_TopoIA_TopoIII"/>
    <property type="match status" value="1"/>
</dbReference>
<organism evidence="14">
    <name type="scientific">Prevotella sp. GTC17253</name>
    <dbReference type="NCBI Taxonomy" id="3236793"/>
    <lineage>
        <taxon>Bacteria</taxon>
        <taxon>Pseudomonadati</taxon>
        <taxon>Bacteroidota</taxon>
        <taxon>Bacteroidia</taxon>
        <taxon>Bacteroidales</taxon>
        <taxon>Prevotellaceae</taxon>
        <taxon>Prevotella</taxon>
    </lineage>
</organism>
<dbReference type="Pfam" id="PF13342">
    <property type="entry name" value="Toprim_Crpt"/>
    <property type="match status" value="1"/>
</dbReference>
<keyword evidence="6" id="KW-0413">Isomerase</keyword>
<dbReference type="InterPro" id="IPR006171">
    <property type="entry name" value="TOPRIM_dom"/>
</dbReference>
<evidence type="ECO:0000256" key="10">
    <source>
        <dbReference type="ARBA" id="ARBA00032877"/>
    </source>
</evidence>
<dbReference type="Gene3D" id="3.40.50.140">
    <property type="match status" value="1"/>
</dbReference>
<proteinExistence type="inferred from homology"/>
<dbReference type="InterPro" id="IPR013497">
    <property type="entry name" value="Topo_IA_cen"/>
</dbReference>